<evidence type="ECO:0000313" key="3">
    <source>
        <dbReference type="Proteomes" id="UP000558488"/>
    </source>
</evidence>
<gene>
    <name evidence="2" type="ORF">mPipKuh1_010722</name>
</gene>
<sequence length="155" mass="16847">MSMLGNTAMCNRKPHTDRVPTRQTLTDSMVLPTSGTRFGSETEAAARRGEGSGPHSSRPSLRAGPPRAHVLLVRQHARQRGHTATHGLASARPAASLELASRGPEKDRDRGDTTPSSARKQRLRGRGQSRAQHHHGTQDRLVTTTIIIIIIMQVS</sequence>
<keyword evidence="3" id="KW-1185">Reference proteome</keyword>
<dbReference type="AlphaFoldDB" id="A0A7J7X034"/>
<organism evidence="2 3">
    <name type="scientific">Pipistrellus kuhlii</name>
    <name type="common">Kuhl's pipistrelle</name>
    <dbReference type="NCBI Taxonomy" id="59472"/>
    <lineage>
        <taxon>Eukaryota</taxon>
        <taxon>Metazoa</taxon>
        <taxon>Chordata</taxon>
        <taxon>Craniata</taxon>
        <taxon>Vertebrata</taxon>
        <taxon>Euteleostomi</taxon>
        <taxon>Mammalia</taxon>
        <taxon>Eutheria</taxon>
        <taxon>Laurasiatheria</taxon>
        <taxon>Chiroptera</taxon>
        <taxon>Yangochiroptera</taxon>
        <taxon>Vespertilionidae</taxon>
        <taxon>Pipistrellus</taxon>
    </lineage>
</organism>
<feature type="region of interest" description="Disordered" evidence="1">
    <location>
        <begin position="1"/>
        <end position="138"/>
    </location>
</feature>
<dbReference type="Proteomes" id="UP000558488">
    <property type="component" value="Unassembled WGS sequence"/>
</dbReference>
<evidence type="ECO:0000256" key="1">
    <source>
        <dbReference type="SAM" id="MobiDB-lite"/>
    </source>
</evidence>
<dbReference type="EMBL" id="JACAGB010000009">
    <property type="protein sequence ID" value="KAF6342991.1"/>
    <property type="molecule type" value="Genomic_DNA"/>
</dbReference>
<reference evidence="2 3" key="1">
    <citation type="journal article" date="2020" name="Nature">
        <title>Six reference-quality genomes reveal evolution of bat adaptations.</title>
        <authorList>
            <person name="Jebb D."/>
            <person name="Huang Z."/>
            <person name="Pippel M."/>
            <person name="Hughes G.M."/>
            <person name="Lavrichenko K."/>
            <person name="Devanna P."/>
            <person name="Winkler S."/>
            <person name="Jermiin L.S."/>
            <person name="Skirmuntt E.C."/>
            <person name="Katzourakis A."/>
            <person name="Burkitt-Gray L."/>
            <person name="Ray D.A."/>
            <person name="Sullivan K.A.M."/>
            <person name="Roscito J.G."/>
            <person name="Kirilenko B.M."/>
            <person name="Davalos L.M."/>
            <person name="Corthals A.P."/>
            <person name="Power M.L."/>
            <person name="Jones G."/>
            <person name="Ransome R.D."/>
            <person name="Dechmann D.K.N."/>
            <person name="Locatelli A.G."/>
            <person name="Puechmaille S.J."/>
            <person name="Fedrigo O."/>
            <person name="Jarvis E.D."/>
            <person name="Hiller M."/>
            <person name="Vernes S.C."/>
            <person name="Myers E.W."/>
            <person name="Teeling E.C."/>
        </authorList>
    </citation>
    <scope>NUCLEOTIDE SEQUENCE [LARGE SCALE GENOMIC DNA]</scope>
    <source>
        <strain evidence="2">MPipKuh1</strain>
        <tissue evidence="2">Flight muscle</tissue>
    </source>
</reference>
<name>A0A7J7X034_PIPKU</name>
<evidence type="ECO:0000313" key="2">
    <source>
        <dbReference type="EMBL" id="KAF6342991.1"/>
    </source>
</evidence>
<protein>
    <submittedName>
        <fullName evidence="2">Uncharacterized protein</fullName>
    </submittedName>
</protein>
<feature type="compositionally biased region" description="Polar residues" evidence="1">
    <location>
        <begin position="21"/>
        <end position="39"/>
    </location>
</feature>
<feature type="compositionally biased region" description="Basic residues" evidence="1">
    <location>
        <begin position="119"/>
        <end position="135"/>
    </location>
</feature>
<proteinExistence type="predicted"/>
<accession>A0A7J7X034</accession>
<feature type="compositionally biased region" description="Basic and acidic residues" evidence="1">
    <location>
        <begin position="103"/>
        <end position="112"/>
    </location>
</feature>
<comment type="caution">
    <text evidence="2">The sequence shown here is derived from an EMBL/GenBank/DDBJ whole genome shotgun (WGS) entry which is preliminary data.</text>
</comment>